<dbReference type="EMBL" id="JAPQKH010000003">
    <property type="protein sequence ID" value="KAJ5106539.1"/>
    <property type="molecule type" value="Genomic_DNA"/>
</dbReference>
<gene>
    <name evidence="1" type="ORF">N7456_003214</name>
</gene>
<keyword evidence="2" id="KW-1185">Reference proteome</keyword>
<evidence type="ECO:0000313" key="1">
    <source>
        <dbReference type="EMBL" id="KAJ5106539.1"/>
    </source>
</evidence>
<dbReference type="AlphaFoldDB" id="A0A9W9FUB3"/>
<evidence type="ECO:0000313" key="2">
    <source>
        <dbReference type="Proteomes" id="UP001149165"/>
    </source>
</evidence>
<dbReference type="SUPFAM" id="SSF56112">
    <property type="entry name" value="Protein kinase-like (PK-like)"/>
    <property type="match status" value="1"/>
</dbReference>
<name>A0A9W9FUB3_9EURO</name>
<proteinExistence type="predicted"/>
<dbReference type="InterPro" id="IPR011009">
    <property type="entry name" value="Kinase-like_dom_sf"/>
</dbReference>
<dbReference type="Proteomes" id="UP001149165">
    <property type="component" value="Unassembled WGS sequence"/>
</dbReference>
<comment type="caution">
    <text evidence="1">The sequence shown here is derived from an EMBL/GenBank/DDBJ whole genome shotgun (WGS) entry which is preliminary data.</text>
</comment>
<sequence length="82" mass="9581">MTEIRHMDNHTHDVEYIGSLDRGPVLDHSLSTSLDKALINTYRKRAPKRHIIVRNGSIAAIIDWELSGWYPEYWEFAKAFLI</sequence>
<dbReference type="OrthoDB" id="4359084at2759"/>
<protein>
    <submittedName>
        <fullName evidence="1">Major facilitator superfamily domain general substrate transporter</fullName>
    </submittedName>
</protein>
<organism evidence="1 2">
    <name type="scientific">Penicillium angulare</name>
    <dbReference type="NCBI Taxonomy" id="116970"/>
    <lineage>
        <taxon>Eukaryota</taxon>
        <taxon>Fungi</taxon>
        <taxon>Dikarya</taxon>
        <taxon>Ascomycota</taxon>
        <taxon>Pezizomycotina</taxon>
        <taxon>Eurotiomycetes</taxon>
        <taxon>Eurotiomycetidae</taxon>
        <taxon>Eurotiales</taxon>
        <taxon>Aspergillaceae</taxon>
        <taxon>Penicillium</taxon>
    </lineage>
</organism>
<accession>A0A9W9FUB3</accession>
<reference evidence="1" key="1">
    <citation type="submission" date="2022-11" db="EMBL/GenBank/DDBJ databases">
        <authorList>
            <person name="Petersen C."/>
        </authorList>
    </citation>
    <scope>NUCLEOTIDE SEQUENCE</scope>
    <source>
        <strain evidence="1">IBT 30069</strain>
    </source>
</reference>
<reference evidence="1" key="2">
    <citation type="journal article" date="2023" name="IMA Fungus">
        <title>Comparative genomic study of the Penicillium genus elucidates a diverse pangenome and 15 lateral gene transfer events.</title>
        <authorList>
            <person name="Petersen C."/>
            <person name="Sorensen T."/>
            <person name="Nielsen M.R."/>
            <person name="Sondergaard T.E."/>
            <person name="Sorensen J.L."/>
            <person name="Fitzpatrick D.A."/>
            <person name="Frisvad J.C."/>
            <person name="Nielsen K.L."/>
        </authorList>
    </citation>
    <scope>NUCLEOTIDE SEQUENCE</scope>
    <source>
        <strain evidence="1">IBT 30069</strain>
    </source>
</reference>